<keyword evidence="2" id="KW-0472">Membrane</keyword>
<dbReference type="KEGG" id="rgu:A4W93_19785"/>
<organism evidence="3 4">
    <name type="scientific">Piscinibacter gummiphilus</name>
    <dbReference type="NCBI Taxonomy" id="946333"/>
    <lineage>
        <taxon>Bacteria</taxon>
        <taxon>Pseudomonadati</taxon>
        <taxon>Pseudomonadota</taxon>
        <taxon>Betaproteobacteria</taxon>
        <taxon>Burkholderiales</taxon>
        <taxon>Sphaerotilaceae</taxon>
        <taxon>Piscinibacter</taxon>
    </lineage>
</organism>
<evidence type="ECO:0008006" key="5">
    <source>
        <dbReference type="Google" id="ProtNLM"/>
    </source>
</evidence>
<dbReference type="STRING" id="946333.A4W93_19785"/>
<accession>A0A1W6LCR3</accession>
<dbReference type="InterPro" id="IPR031982">
    <property type="entry name" value="PilE-like"/>
</dbReference>
<evidence type="ECO:0000256" key="2">
    <source>
        <dbReference type="SAM" id="Phobius"/>
    </source>
</evidence>
<evidence type="ECO:0000313" key="3">
    <source>
        <dbReference type="EMBL" id="ARN21958.1"/>
    </source>
</evidence>
<dbReference type="InterPro" id="IPR012902">
    <property type="entry name" value="N_methyl_site"/>
</dbReference>
<dbReference type="Pfam" id="PF07963">
    <property type="entry name" value="N_methyl"/>
    <property type="match status" value="1"/>
</dbReference>
<dbReference type="Proteomes" id="UP000193427">
    <property type="component" value="Chromosome"/>
</dbReference>
<dbReference type="EMBL" id="CP015118">
    <property type="protein sequence ID" value="ARN21958.1"/>
    <property type="molecule type" value="Genomic_DNA"/>
</dbReference>
<keyword evidence="2" id="KW-0812">Transmembrane</keyword>
<keyword evidence="4" id="KW-1185">Reference proteome</keyword>
<proteinExistence type="predicted"/>
<reference evidence="3 4" key="1">
    <citation type="submission" date="2016-04" db="EMBL/GenBank/DDBJ databases">
        <title>Complete genome sequence of natural rubber-degrading, novel Gram-negative bacterium, Rhizobacter gummiphilus strain NS21.</title>
        <authorList>
            <person name="Tabata M."/>
            <person name="Kasai D."/>
            <person name="Fukuda M."/>
        </authorList>
    </citation>
    <scope>NUCLEOTIDE SEQUENCE [LARGE SCALE GENOMIC DNA]</scope>
    <source>
        <strain evidence="3 4">NS21</strain>
    </source>
</reference>
<dbReference type="GO" id="GO:0043683">
    <property type="term" value="P:type IV pilus assembly"/>
    <property type="evidence" value="ECO:0007669"/>
    <property type="project" value="InterPro"/>
</dbReference>
<dbReference type="Gene3D" id="3.30.700.10">
    <property type="entry name" value="Glycoprotein, Type 4 Pilin"/>
    <property type="match status" value="1"/>
</dbReference>
<evidence type="ECO:0000256" key="1">
    <source>
        <dbReference type="SAM" id="MobiDB-lite"/>
    </source>
</evidence>
<protein>
    <recommendedName>
        <fullName evidence="5">Prepilin-type N-terminal cleavage/methylation domain-containing protein</fullName>
    </recommendedName>
</protein>
<dbReference type="Pfam" id="PF16732">
    <property type="entry name" value="ComP_DUS"/>
    <property type="match status" value="1"/>
</dbReference>
<dbReference type="AlphaFoldDB" id="A0A1W6LCR3"/>
<dbReference type="InterPro" id="IPR045584">
    <property type="entry name" value="Pilin-like"/>
</dbReference>
<gene>
    <name evidence="3" type="ORF">A4W93_19785</name>
</gene>
<keyword evidence="2" id="KW-1133">Transmembrane helix</keyword>
<dbReference type="PROSITE" id="PS00409">
    <property type="entry name" value="PROKAR_NTER_METHYL"/>
    <property type="match status" value="1"/>
</dbReference>
<sequence length="142" mass="15738">MRARGFTLVEVLVVLVIVAVLALFAWPAFHTHWLRARRVDGHLALMQLQQHQARWRSDHPGYATAAELDAPATSPEGHYRLSVLDPDAAGYLLRAEAQGGQRADTGCAVLVLRLEQAHTSLRSHTAAGTENLEPANRRCWSR</sequence>
<dbReference type="NCBIfam" id="TIGR02532">
    <property type="entry name" value="IV_pilin_GFxxxE"/>
    <property type="match status" value="1"/>
</dbReference>
<name>A0A1W6LCR3_9BURK</name>
<dbReference type="SUPFAM" id="SSF54523">
    <property type="entry name" value="Pili subunits"/>
    <property type="match status" value="1"/>
</dbReference>
<feature type="region of interest" description="Disordered" evidence="1">
    <location>
        <begin position="122"/>
        <end position="142"/>
    </location>
</feature>
<feature type="transmembrane region" description="Helical" evidence="2">
    <location>
        <begin position="6"/>
        <end position="29"/>
    </location>
</feature>
<evidence type="ECO:0000313" key="4">
    <source>
        <dbReference type="Proteomes" id="UP000193427"/>
    </source>
</evidence>